<protein>
    <submittedName>
        <fullName evidence="2">Aminoglycoside phosphotransferase family protein</fullName>
    </submittedName>
</protein>
<evidence type="ECO:0000313" key="3">
    <source>
        <dbReference type="Proteomes" id="UP000670947"/>
    </source>
</evidence>
<evidence type="ECO:0000313" key="2">
    <source>
        <dbReference type="EMBL" id="MBO7746447.1"/>
    </source>
</evidence>
<dbReference type="PANTHER" id="PTHR21310">
    <property type="entry name" value="AMINOGLYCOSIDE PHOSPHOTRANSFERASE-RELATED-RELATED"/>
    <property type="match status" value="1"/>
</dbReference>
<dbReference type="Proteomes" id="UP000670947">
    <property type="component" value="Unassembled WGS sequence"/>
</dbReference>
<proteinExistence type="predicted"/>
<dbReference type="InterPro" id="IPR002575">
    <property type="entry name" value="Aminoglycoside_PTrfase"/>
</dbReference>
<dbReference type="EMBL" id="JAGGDJ010000018">
    <property type="protein sequence ID" value="MBO7746447.1"/>
    <property type="molecule type" value="Genomic_DNA"/>
</dbReference>
<dbReference type="Gene3D" id="3.90.1200.10">
    <property type="match status" value="1"/>
</dbReference>
<dbReference type="InterPro" id="IPR051678">
    <property type="entry name" value="AGP_Transferase"/>
</dbReference>
<feature type="domain" description="Aminoglycoside phosphotransferase" evidence="1">
    <location>
        <begin position="27"/>
        <end position="238"/>
    </location>
</feature>
<dbReference type="SUPFAM" id="SSF56112">
    <property type="entry name" value="Protein kinase-like (PK-like)"/>
    <property type="match status" value="1"/>
</dbReference>
<dbReference type="RefSeq" id="WP_208849224.1">
    <property type="nucleotide sequence ID" value="NZ_JAGGDJ010000018.1"/>
</dbReference>
<gene>
    <name evidence="2" type="ORF">I8J29_19725</name>
</gene>
<accession>A0ABS3WDR6</accession>
<organism evidence="2 3">
    <name type="scientific">Paenibacillus artemisiicola</name>
    <dbReference type="NCBI Taxonomy" id="1172618"/>
    <lineage>
        <taxon>Bacteria</taxon>
        <taxon>Bacillati</taxon>
        <taxon>Bacillota</taxon>
        <taxon>Bacilli</taxon>
        <taxon>Bacillales</taxon>
        <taxon>Paenibacillaceae</taxon>
        <taxon>Paenibacillus</taxon>
    </lineage>
</organism>
<dbReference type="Gene3D" id="3.30.200.150">
    <property type="match status" value="1"/>
</dbReference>
<sequence length="302" mass="33368">MTDPQTAERFVQARFGERARSLAPLATGGWSSAYALVLDGRDTVIRFGAYRADFEKDRAMGAYATAALPIPRVLELGETDSGYYAVSERVRGTKHLEELDGPELEQALPPLLDGLRGLQEADLAGTQAAGLWRPEGEGPSWGEELLAVTGPRDRLAGWREKLAASPREAAVFDAGAAKLRELAPRLPECRGLVHNDLLNRNVLVDGGRVTGVFDWGNAFYGDPLYDQALFLYWQPWFPHWRGLDLPALLDRHRAKHGGPPPRMEERLLACLLHIGLDHIAYSAFRGRAEDMRGNAEQVSGYL</sequence>
<comment type="caution">
    <text evidence="2">The sequence shown here is derived from an EMBL/GenBank/DDBJ whole genome shotgun (WGS) entry which is preliminary data.</text>
</comment>
<name>A0ABS3WDR6_9BACL</name>
<reference evidence="2 3" key="1">
    <citation type="submission" date="2021-03" db="EMBL/GenBank/DDBJ databases">
        <title>Paenibacillus artemisicola MWE-103 whole genome sequence.</title>
        <authorList>
            <person name="Ham Y.J."/>
        </authorList>
    </citation>
    <scope>NUCLEOTIDE SEQUENCE [LARGE SCALE GENOMIC DNA]</scope>
    <source>
        <strain evidence="2 3">MWE-103</strain>
    </source>
</reference>
<keyword evidence="3" id="KW-1185">Reference proteome</keyword>
<dbReference type="InterPro" id="IPR011009">
    <property type="entry name" value="Kinase-like_dom_sf"/>
</dbReference>
<evidence type="ECO:0000259" key="1">
    <source>
        <dbReference type="Pfam" id="PF01636"/>
    </source>
</evidence>
<dbReference type="Pfam" id="PF01636">
    <property type="entry name" value="APH"/>
    <property type="match status" value="1"/>
</dbReference>